<dbReference type="EMBL" id="WJPO01000012">
    <property type="protein sequence ID" value="MRH21206.1"/>
    <property type="molecule type" value="Genomic_DNA"/>
</dbReference>
<dbReference type="CDD" id="cd04666">
    <property type="entry name" value="NUDIX_DIPP2_like_Nudt4"/>
    <property type="match status" value="1"/>
</dbReference>
<dbReference type="InterPro" id="IPR047198">
    <property type="entry name" value="DDP-like_NUDIX"/>
</dbReference>
<reference evidence="5 6" key="1">
    <citation type="submission" date="2019-11" db="EMBL/GenBank/DDBJ databases">
        <title>Draft Whole-Genome sequence of the marine photosynthetic bacterium Rhodovulum strictum DSM 11289.</title>
        <authorList>
            <person name="Kyndt J.A."/>
            <person name="Meyer T.E."/>
        </authorList>
    </citation>
    <scope>NUCLEOTIDE SEQUENCE [LARGE SCALE GENOMIC DNA]</scope>
    <source>
        <strain evidence="5 6">DSM 11289</strain>
    </source>
</reference>
<keyword evidence="2" id="KW-0479">Metal-binding</keyword>
<dbReference type="PANTHER" id="PTHR12629">
    <property type="entry name" value="DIPHOSPHOINOSITOL POLYPHOSPHATE PHOSPHOHYDROLASE"/>
    <property type="match status" value="1"/>
</dbReference>
<keyword evidence="6" id="KW-1185">Reference proteome</keyword>
<dbReference type="OrthoDB" id="7066910at2"/>
<dbReference type="InterPro" id="IPR015797">
    <property type="entry name" value="NUDIX_hydrolase-like_dom_sf"/>
</dbReference>
<evidence type="ECO:0000313" key="5">
    <source>
        <dbReference type="EMBL" id="MRH21206.1"/>
    </source>
</evidence>
<dbReference type="AlphaFoldDB" id="A0A844B4A7"/>
<keyword evidence="4" id="KW-0460">Magnesium</keyword>
<accession>A0A844B4A7</accession>
<evidence type="ECO:0000313" key="6">
    <source>
        <dbReference type="Proteomes" id="UP000466730"/>
    </source>
</evidence>
<proteinExistence type="predicted"/>
<comment type="caution">
    <text evidence="5">The sequence shown here is derived from an EMBL/GenBank/DDBJ whole genome shotgun (WGS) entry which is preliminary data.</text>
</comment>
<organism evidence="5 6">
    <name type="scientific">Rhodovulum strictum</name>
    <dbReference type="NCBI Taxonomy" id="58314"/>
    <lineage>
        <taxon>Bacteria</taxon>
        <taxon>Pseudomonadati</taxon>
        <taxon>Pseudomonadota</taxon>
        <taxon>Alphaproteobacteria</taxon>
        <taxon>Rhodobacterales</taxon>
        <taxon>Paracoccaceae</taxon>
        <taxon>Rhodovulum</taxon>
    </lineage>
</organism>
<dbReference type="PANTHER" id="PTHR12629:SF0">
    <property type="entry name" value="DIPHOSPHOINOSITOL-POLYPHOSPHATE DIPHOSPHATASE"/>
    <property type="match status" value="1"/>
</dbReference>
<gene>
    <name evidence="5" type="ORF">GH815_09385</name>
</gene>
<dbReference type="Proteomes" id="UP000466730">
    <property type="component" value="Unassembled WGS sequence"/>
</dbReference>
<evidence type="ECO:0000256" key="3">
    <source>
        <dbReference type="ARBA" id="ARBA00022801"/>
    </source>
</evidence>
<dbReference type="GO" id="GO:0046872">
    <property type="term" value="F:metal ion binding"/>
    <property type="evidence" value="ECO:0007669"/>
    <property type="project" value="UniProtKB-KW"/>
</dbReference>
<evidence type="ECO:0000256" key="4">
    <source>
        <dbReference type="ARBA" id="ARBA00022842"/>
    </source>
</evidence>
<keyword evidence="3 5" id="KW-0378">Hydrolase</keyword>
<sequence length="157" mass="18103">MTEDTRTATGVQIAALPLRWDDKGALRVLMVTSRGTGRWIMPKGWRMDVKKPWRTAEIEALEEAGALGRVGTAPIGRYRYDKILDNGTALPCVVEVFPMLVERLKRDWKERRQRKRRWFKARAAARRVDEPDLAALLLELADKPRKRPEIRALRKAS</sequence>
<dbReference type="GO" id="GO:0016462">
    <property type="term" value="F:pyrophosphatase activity"/>
    <property type="evidence" value="ECO:0007669"/>
    <property type="project" value="InterPro"/>
</dbReference>
<dbReference type="RefSeq" id="WP_153748512.1">
    <property type="nucleotide sequence ID" value="NZ_BAAADI010000027.1"/>
</dbReference>
<comment type="cofactor">
    <cofactor evidence="1">
        <name>Mg(2+)</name>
        <dbReference type="ChEBI" id="CHEBI:18420"/>
    </cofactor>
</comment>
<dbReference type="Gene3D" id="3.90.79.10">
    <property type="entry name" value="Nucleoside Triphosphate Pyrophosphohydrolase"/>
    <property type="match status" value="1"/>
</dbReference>
<protein>
    <submittedName>
        <fullName evidence="5">NUDIX hydrolase</fullName>
    </submittedName>
</protein>
<evidence type="ECO:0000256" key="1">
    <source>
        <dbReference type="ARBA" id="ARBA00001946"/>
    </source>
</evidence>
<dbReference type="SUPFAM" id="SSF55811">
    <property type="entry name" value="Nudix"/>
    <property type="match status" value="1"/>
</dbReference>
<evidence type="ECO:0000256" key="2">
    <source>
        <dbReference type="ARBA" id="ARBA00022723"/>
    </source>
</evidence>
<dbReference type="GO" id="GO:0005737">
    <property type="term" value="C:cytoplasm"/>
    <property type="evidence" value="ECO:0007669"/>
    <property type="project" value="TreeGrafter"/>
</dbReference>
<name>A0A844B4A7_9RHOB</name>